<proteinExistence type="inferred from homology"/>
<dbReference type="CDD" id="cd12119">
    <property type="entry name" value="ttLC_FACS_AlkK_like"/>
    <property type="match status" value="1"/>
</dbReference>
<evidence type="ECO:0000256" key="4">
    <source>
        <dbReference type="ARBA" id="ARBA00023098"/>
    </source>
</evidence>
<dbReference type="Pfam" id="PF00501">
    <property type="entry name" value="AMP-binding"/>
    <property type="match status" value="1"/>
</dbReference>
<comment type="similarity">
    <text evidence="1">Belongs to the ATP-dependent AMP-binding enzyme family.</text>
</comment>
<organism evidence="7 8">
    <name type="scientific">Fodinisporobacter ferrooxydans</name>
    <dbReference type="NCBI Taxonomy" id="2901836"/>
    <lineage>
        <taxon>Bacteria</taxon>
        <taxon>Bacillati</taxon>
        <taxon>Bacillota</taxon>
        <taxon>Bacilli</taxon>
        <taxon>Bacillales</taxon>
        <taxon>Alicyclobacillaceae</taxon>
        <taxon>Fodinisporobacter</taxon>
    </lineage>
</organism>
<protein>
    <submittedName>
        <fullName evidence="7">Long-chain fatty acid--CoA ligase</fullName>
    </submittedName>
</protein>
<feature type="domain" description="AMP-binding enzyme C-terminal" evidence="6">
    <location>
        <begin position="444"/>
        <end position="521"/>
    </location>
</feature>
<dbReference type="InterPro" id="IPR045851">
    <property type="entry name" value="AMP-bd_C_sf"/>
</dbReference>
<accession>A0ABY4CHG0</accession>
<dbReference type="InterPro" id="IPR000873">
    <property type="entry name" value="AMP-dep_synth/lig_dom"/>
</dbReference>
<name>A0ABY4CHG0_9BACL</name>
<evidence type="ECO:0000259" key="5">
    <source>
        <dbReference type="Pfam" id="PF00501"/>
    </source>
</evidence>
<dbReference type="RefSeq" id="WP_347436647.1">
    <property type="nucleotide sequence ID" value="NZ_CP089291.1"/>
</dbReference>
<dbReference type="InterPro" id="IPR025110">
    <property type="entry name" value="AMP-bd_C"/>
</dbReference>
<keyword evidence="3" id="KW-0276">Fatty acid metabolism</keyword>
<keyword evidence="4" id="KW-0443">Lipid metabolism</keyword>
<dbReference type="Proteomes" id="UP000830167">
    <property type="component" value="Chromosome"/>
</dbReference>
<dbReference type="EMBL" id="CP089291">
    <property type="protein sequence ID" value="UOF89952.1"/>
    <property type="molecule type" value="Genomic_DNA"/>
</dbReference>
<sequence>MMQVPLTLPSFLFRAETLFPKKEIISRTKHGMFRYTYREYAKRTRQLSSILRKLGVKRGDHVGTLAWNDHRHLEAYFAIPCMGAVLHTINLRLSREHIRYIINHAGDKILIIDEDLIPIIESMQSELPTVDAYIILSDLDTIPATTLHPVYSYEALLKEGDPDFLYPDDLDENAPLGMCYTSATTGNPKGVIYSHRGIYLHSMCLGLVDSCGISETDSILPVVPMFHVNAWGMPFASVWFGARQVLPGPAPTPTILVELIAREHVTVAAGVPTVWLGVAQVLEQTNADISSLRAILCGGSAAPRALIETFEQKFGIPFIHAYGMTETTPVALVSRLKSYHQTLTDSQKLDIRSKQGLLVPGIEMKILGKSGAVKWDGQEMGELCFRGNWIADAYYQDDRSQDAFVDGWLHTGDIGTIDEEGYVKIMDRTKDLVKSGGEWISTVELENTLMAHPAVFEAAVIGIPHPKWQERPIACVVLKEGFKNKVEKLELLNVLQGKFAKWWIPDDVLFLEEIPKTSVGKFLKRALRDQLRQYYDNSAE</sequence>
<dbReference type="InterPro" id="IPR042099">
    <property type="entry name" value="ANL_N_sf"/>
</dbReference>
<dbReference type="PANTHER" id="PTHR43859:SF4">
    <property type="entry name" value="BUTANOATE--COA LIGASE AAE1-RELATED"/>
    <property type="match status" value="1"/>
</dbReference>
<keyword evidence="8" id="KW-1185">Reference proteome</keyword>
<dbReference type="Pfam" id="PF13193">
    <property type="entry name" value="AMP-binding_C"/>
    <property type="match status" value="1"/>
</dbReference>
<feature type="domain" description="AMP-dependent synthetase/ligase" evidence="5">
    <location>
        <begin position="19"/>
        <end position="395"/>
    </location>
</feature>
<evidence type="ECO:0000256" key="3">
    <source>
        <dbReference type="ARBA" id="ARBA00022832"/>
    </source>
</evidence>
<dbReference type="PANTHER" id="PTHR43859">
    <property type="entry name" value="ACYL-ACTIVATING ENZYME"/>
    <property type="match status" value="1"/>
</dbReference>
<dbReference type="NCBIfam" id="NF004837">
    <property type="entry name" value="PRK06187.1"/>
    <property type="match status" value="1"/>
</dbReference>
<evidence type="ECO:0000259" key="6">
    <source>
        <dbReference type="Pfam" id="PF13193"/>
    </source>
</evidence>
<evidence type="ECO:0000313" key="8">
    <source>
        <dbReference type="Proteomes" id="UP000830167"/>
    </source>
</evidence>
<dbReference type="SUPFAM" id="SSF56801">
    <property type="entry name" value="Acetyl-CoA synthetase-like"/>
    <property type="match status" value="1"/>
</dbReference>
<reference evidence="7" key="1">
    <citation type="submission" date="2021-12" db="EMBL/GenBank/DDBJ databases">
        <title>Alicyclobacillaceae gen. nov., sp. nov., isolated from chalcocite enrichment system.</title>
        <authorList>
            <person name="Jiang Z."/>
        </authorList>
    </citation>
    <scope>NUCLEOTIDE SEQUENCE</scope>
    <source>
        <strain evidence="7">MYW30-H2</strain>
    </source>
</reference>
<dbReference type="Gene3D" id="3.40.50.12780">
    <property type="entry name" value="N-terminal domain of ligase-like"/>
    <property type="match status" value="1"/>
</dbReference>
<keyword evidence="2 7" id="KW-0436">Ligase</keyword>
<evidence type="ECO:0000256" key="1">
    <source>
        <dbReference type="ARBA" id="ARBA00006432"/>
    </source>
</evidence>
<gene>
    <name evidence="7" type="ORF">LSG31_19110</name>
</gene>
<evidence type="ECO:0000313" key="7">
    <source>
        <dbReference type="EMBL" id="UOF89952.1"/>
    </source>
</evidence>
<evidence type="ECO:0000256" key="2">
    <source>
        <dbReference type="ARBA" id="ARBA00022598"/>
    </source>
</evidence>
<dbReference type="GO" id="GO:0016874">
    <property type="term" value="F:ligase activity"/>
    <property type="evidence" value="ECO:0007669"/>
    <property type="project" value="UniProtKB-KW"/>
</dbReference>
<dbReference type="Gene3D" id="3.30.300.30">
    <property type="match status" value="1"/>
</dbReference>